<gene>
    <name evidence="2" type="ORF">AFUS01_LOCUS23766</name>
</gene>
<dbReference type="Proteomes" id="UP000708208">
    <property type="component" value="Unassembled WGS sequence"/>
</dbReference>
<dbReference type="Pfam" id="PF05380">
    <property type="entry name" value="Peptidase_A17"/>
    <property type="match status" value="1"/>
</dbReference>
<dbReference type="EMBL" id="CAJVCH010289591">
    <property type="protein sequence ID" value="CAG7785122.1"/>
    <property type="molecule type" value="Genomic_DNA"/>
</dbReference>
<dbReference type="PANTHER" id="PTHR47331:SF1">
    <property type="entry name" value="GAG-LIKE PROTEIN"/>
    <property type="match status" value="1"/>
</dbReference>
<dbReference type="Pfam" id="PF18701">
    <property type="entry name" value="DUF5641"/>
    <property type="match status" value="1"/>
</dbReference>
<dbReference type="InterPro" id="IPR040676">
    <property type="entry name" value="DUF5641"/>
</dbReference>
<dbReference type="PANTHER" id="PTHR47331">
    <property type="entry name" value="PHD-TYPE DOMAIN-CONTAINING PROTEIN"/>
    <property type="match status" value="1"/>
</dbReference>
<organism evidence="2 3">
    <name type="scientific">Allacma fusca</name>
    <dbReference type="NCBI Taxonomy" id="39272"/>
    <lineage>
        <taxon>Eukaryota</taxon>
        <taxon>Metazoa</taxon>
        <taxon>Ecdysozoa</taxon>
        <taxon>Arthropoda</taxon>
        <taxon>Hexapoda</taxon>
        <taxon>Collembola</taxon>
        <taxon>Symphypleona</taxon>
        <taxon>Sminthuridae</taxon>
        <taxon>Allacma</taxon>
    </lineage>
</organism>
<comment type="caution">
    <text evidence="2">The sequence shown here is derived from an EMBL/GenBank/DDBJ whole genome shotgun (WGS) entry which is preliminary data.</text>
</comment>
<feature type="domain" description="DUF5641" evidence="1">
    <location>
        <begin position="509"/>
        <end position="538"/>
    </location>
</feature>
<evidence type="ECO:0000259" key="1">
    <source>
        <dbReference type="Pfam" id="PF18701"/>
    </source>
</evidence>
<evidence type="ECO:0000313" key="3">
    <source>
        <dbReference type="Proteomes" id="UP000708208"/>
    </source>
</evidence>
<accession>A0A8J2KBC8</accession>
<dbReference type="InterPro" id="IPR008042">
    <property type="entry name" value="Retrotrans_Pao"/>
</dbReference>
<dbReference type="OrthoDB" id="5984724at2759"/>
<dbReference type="AlphaFoldDB" id="A0A8J2KBC8"/>
<keyword evidence="3" id="KW-1185">Reference proteome</keyword>
<evidence type="ECO:0000313" key="2">
    <source>
        <dbReference type="EMBL" id="CAG7785122.1"/>
    </source>
</evidence>
<reference evidence="2" key="1">
    <citation type="submission" date="2021-06" db="EMBL/GenBank/DDBJ databases">
        <authorList>
            <person name="Hodson N. C."/>
            <person name="Mongue J. A."/>
            <person name="Jaron S. K."/>
        </authorList>
    </citation>
    <scope>NUCLEOTIDE SEQUENCE</scope>
</reference>
<sequence>MRPKRLTQLVAPRKKETIPRLELCGAALLSKVVDTAEKFLKRDISGIHLWTDSTIVLAWLANPTSWKIFVSHRITDIVKNYPRSHWHHVKSGDNPADPASRGTLPNDLQDLPIWWNGPSWSKETNFNFAEEIQPSLPNPMPEVRKVKALFTTSDFLILERYSSLIWLLRVVAMCLRISPERKTPVPGQEFSVSELFTSLQRCISLSQREAFSPEIQALQGNLTLNKRSKILPLSPFLDSIGLLRMPSRWSPTSSLQPPITLLDSSWTSNCQQFRKEMHNLLPPESRHPYTEDGRVNPGRLFSKTGVDFAGPFNIKRSMGPRNKQVLKGYVCVFVCFTTHSIHLEAVSDLTTASFLSCPKRFVSRRGLCSEIFSDCGSNFVGADRELRRDLEFLRTTDGVTEVTKSLSSQGVKWHFNPTSSPHFGGLWESGVRLFKGHMKRVIGATTLNFEEFTTILTQIEACINSRPITPLSSDPNDLSALTPGHFVVGEPLNSIPEPDLTDLKITRLSRWQHCQQMLQHLWRRWHREYLHTSKMGNNYRECQYRDNGSHQG</sequence>
<name>A0A8J2KBC8_9HEXA</name>
<protein>
    <recommendedName>
        <fullName evidence="1">DUF5641 domain-containing protein</fullName>
    </recommendedName>
</protein>
<proteinExistence type="predicted"/>